<feature type="domain" description="AB hydrolase-1" evidence="1">
    <location>
        <begin position="11"/>
        <end position="252"/>
    </location>
</feature>
<comment type="caution">
    <text evidence="2">The sequence shown here is derived from an EMBL/GenBank/DDBJ whole genome shotgun (WGS) entry which is preliminary data.</text>
</comment>
<dbReference type="PANTHER" id="PTHR37017:SF10">
    <property type="entry name" value="AB HYDROLASE-1 DOMAIN-CONTAINING PROTEIN"/>
    <property type="match status" value="1"/>
</dbReference>
<dbReference type="InterPro" id="IPR029058">
    <property type="entry name" value="AB_hydrolase_fold"/>
</dbReference>
<evidence type="ECO:0000259" key="1">
    <source>
        <dbReference type="Pfam" id="PF12697"/>
    </source>
</evidence>
<evidence type="ECO:0000313" key="2">
    <source>
        <dbReference type="EMBL" id="GAB1317923.1"/>
    </source>
</evidence>
<dbReference type="Gene3D" id="3.40.50.1820">
    <property type="entry name" value="alpha/beta hydrolase"/>
    <property type="match status" value="1"/>
</dbReference>
<dbReference type="GO" id="GO:0016787">
    <property type="term" value="F:hydrolase activity"/>
    <property type="evidence" value="ECO:0007669"/>
    <property type="project" value="UniProtKB-KW"/>
</dbReference>
<keyword evidence="3" id="KW-1185">Reference proteome</keyword>
<gene>
    <name evidence="2" type="ORF">MFIFM68171_08133</name>
</gene>
<accession>A0ABQ0GJI8</accession>
<sequence>MATIGNMKPAIVLIHGAWHVPDTYEKLATALRTIGYEVHVPRLPSVSEVRPPTAGLSADSELVRSVVENLANSGRTIIAVMHSYGGQVGSNALHGLGLATRAERGLPGGVSHLVYMCAFALPEGGTMAGKVKEFNHEHLLPLTLDIADDQSVIIRDPKTMLIGEDGATEAEIETYLSTLLRWNAKCMSDELAHAAWREIPVSYIYATNDMMIPLDYQKSMVDCLQANGCSVETFTLETGHCPNLTATHGVVDVINKVAAIH</sequence>
<protein>
    <submittedName>
        <fullName evidence="2">AB hydrolase-1 domain-containing protein</fullName>
    </submittedName>
</protein>
<keyword evidence="2" id="KW-0378">Hydrolase</keyword>
<dbReference type="PANTHER" id="PTHR37017">
    <property type="entry name" value="AB HYDROLASE-1 DOMAIN-CONTAINING PROTEIN-RELATED"/>
    <property type="match status" value="1"/>
</dbReference>
<name>A0ABQ0GJI8_9PEZI</name>
<dbReference type="Proteomes" id="UP001628179">
    <property type="component" value="Unassembled WGS sequence"/>
</dbReference>
<dbReference type="InterPro" id="IPR052897">
    <property type="entry name" value="Sec-Metab_Biosynth_Hydrolase"/>
</dbReference>
<organism evidence="2 3">
    <name type="scientific">Madurella fahalii</name>
    <dbReference type="NCBI Taxonomy" id="1157608"/>
    <lineage>
        <taxon>Eukaryota</taxon>
        <taxon>Fungi</taxon>
        <taxon>Dikarya</taxon>
        <taxon>Ascomycota</taxon>
        <taxon>Pezizomycotina</taxon>
        <taxon>Sordariomycetes</taxon>
        <taxon>Sordariomycetidae</taxon>
        <taxon>Sordariales</taxon>
        <taxon>Sordariales incertae sedis</taxon>
        <taxon>Madurella</taxon>
    </lineage>
</organism>
<proteinExistence type="predicted"/>
<dbReference type="RefSeq" id="XP_070919654.1">
    <property type="nucleotide sequence ID" value="XM_071063553.1"/>
</dbReference>
<dbReference type="EMBL" id="BAAFSV010000004">
    <property type="protein sequence ID" value="GAB1317923.1"/>
    <property type="molecule type" value="Genomic_DNA"/>
</dbReference>
<reference evidence="2 3" key="1">
    <citation type="submission" date="2024-09" db="EMBL/GenBank/DDBJ databases">
        <title>Itraconazole resistance in Madurella fahalii resulting from another homologue of gene encoding cytochrome P450 14-alpha sterol demethylase (CYP51).</title>
        <authorList>
            <person name="Yoshioka I."/>
            <person name="Fahal A.H."/>
            <person name="Kaneko S."/>
            <person name="Yaguchi T."/>
        </authorList>
    </citation>
    <scope>NUCLEOTIDE SEQUENCE [LARGE SCALE GENOMIC DNA]</scope>
    <source>
        <strain evidence="2 3">IFM 68171</strain>
    </source>
</reference>
<dbReference type="GeneID" id="98178876"/>
<dbReference type="InterPro" id="IPR000073">
    <property type="entry name" value="AB_hydrolase_1"/>
</dbReference>
<evidence type="ECO:0000313" key="3">
    <source>
        <dbReference type="Proteomes" id="UP001628179"/>
    </source>
</evidence>
<dbReference type="Pfam" id="PF12697">
    <property type="entry name" value="Abhydrolase_6"/>
    <property type="match status" value="1"/>
</dbReference>
<dbReference type="SUPFAM" id="SSF53474">
    <property type="entry name" value="alpha/beta-Hydrolases"/>
    <property type="match status" value="1"/>
</dbReference>